<dbReference type="InterPro" id="IPR023635">
    <property type="entry name" value="Peptide_deformylase"/>
</dbReference>
<evidence type="ECO:0000256" key="2">
    <source>
        <dbReference type="ARBA" id="ARBA00022723"/>
    </source>
</evidence>
<gene>
    <name evidence="8" type="ORF">RR48_02071</name>
</gene>
<evidence type="ECO:0000256" key="5">
    <source>
        <dbReference type="ARBA" id="ARBA00037114"/>
    </source>
</evidence>
<dbReference type="GO" id="GO:0005739">
    <property type="term" value="C:mitochondrion"/>
    <property type="evidence" value="ECO:0007669"/>
    <property type="project" value="TreeGrafter"/>
</dbReference>
<dbReference type="FunFam" id="3.90.45.10:FF:000003">
    <property type="entry name" value="Peptide deformylase"/>
    <property type="match status" value="1"/>
</dbReference>
<sequence length="216" mass="24390">MGLIRKTLNWYARLSPSRGKTSPPYEHVVQIGDPRLRKTSEPVPIDKIKTSEVQKVIKTLEYVVNKYGSVGMSAPQIGINMRIFVMKLTAQQVSSFPAEIVKMRGISVVPLTTFVNPTLKVVDFIKVVHPEGCESVRSFSAEVARYKKVQITGYDQNGEPLQRTYSDWAARIAQHEMDHLDGKLYTDIMDRKTMCCVCWEEVNLSKGKVAIPFAPE</sequence>
<dbReference type="FunCoup" id="A0A0N1PHI8">
    <property type="interactions" value="526"/>
</dbReference>
<evidence type="ECO:0000256" key="6">
    <source>
        <dbReference type="ARBA" id="ARBA00048875"/>
    </source>
</evidence>
<dbReference type="Pfam" id="PF01327">
    <property type="entry name" value="Pep_deformylase"/>
    <property type="match status" value="1"/>
</dbReference>
<reference evidence="8 9" key="1">
    <citation type="journal article" date="2015" name="Nat. Commun.">
        <title>Outbred genome sequencing and CRISPR/Cas9 gene editing in butterflies.</title>
        <authorList>
            <person name="Li X."/>
            <person name="Fan D."/>
            <person name="Zhang W."/>
            <person name="Liu G."/>
            <person name="Zhang L."/>
            <person name="Zhao L."/>
            <person name="Fang X."/>
            <person name="Chen L."/>
            <person name="Dong Y."/>
            <person name="Chen Y."/>
            <person name="Ding Y."/>
            <person name="Zhao R."/>
            <person name="Feng M."/>
            <person name="Zhu Y."/>
            <person name="Feng Y."/>
            <person name="Jiang X."/>
            <person name="Zhu D."/>
            <person name="Xiang H."/>
            <person name="Feng X."/>
            <person name="Li S."/>
            <person name="Wang J."/>
            <person name="Zhang G."/>
            <person name="Kronforst M.R."/>
            <person name="Wang W."/>
        </authorList>
    </citation>
    <scope>NUCLEOTIDE SEQUENCE [LARGE SCALE GENOMIC DNA]</scope>
    <source>
        <strain evidence="8">Ya'a_city_454_Pm</strain>
        <tissue evidence="8">Whole body</tissue>
    </source>
</reference>
<dbReference type="InParanoid" id="A0A0N1PHI8"/>
<evidence type="ECO:0000256" key="1">
    <source>
        <dbReference type="ARBA" id="ARBA00010759"/>
    </source>
</evidence>
<evidence type="ECO:0000256" key="4">
    <source>
        <dbReference type="ARBA" id="ARBA00022917"/>
    </source>
</evidence>
<dbReference type="NCBIfam" id="NF001159">
    <property type="entry name" value="PRK00150.1-3"/>
    <property type="match status" value="1"/>
</dbReference>
<dbReference type="GO" id="GO:0006412">
    <property type="term" value="P:translation"/>
    <property type="evidence" value="ECO:0007669"/>
    <property type="project" value="UniProtKB-KW"/>
</dbReference>
<dbReference type="EC" id="3.5.1.88" evidence="7"/>
<protein>
    <recommendedName>
        <fullName evidence="7">Peptide deformylase</fullName>
        <ecNumber evidence="7">3.5.1.88</ecNumber>
    </recommendedName>
</protein>
<dbReference type="GO" id="GO:0042586">
    <property type="term" value="F:peptide deformylase activity"/>
    <property type="evidence" value="ECO:0007669"/>
    <property type="project" value="UniProtKB-EC"/>
</dbReference>
<organism evidence="8 9">
    <name type="scientific">Papilio machaon</name>
    <name type="common">Old World swallowtail butterfly</name>
    <dbReference type="NCBI Taxonomy" id="76193"/>
    <lineage>
        <taxon>Eukaryota</taxon>
        <taxon>Metazoa</taxon>
        <taxon>Ecdysozoa</taxon>
        <taxon>Arthropoda</taxon>
        <taxon>Hexapoda</taxon>
        <taxon>Insecta</taxon>
        <taxon>Pterygota</taxon>
        <taxon>Neoptera</taxon>
        <taxon>Endopterygota</taxon>
        <taxon>Lepidoptera</taxon>
        <taxon>Glossata</taxon>
        <taxon>Ditrysia</taxon>
        <taxon>Papilionoidea</taxon>
        <taxon>Papilionidae</taxon>
        <taxon>Papilioninae</taxon>
        <taxon>Papilio</taxon>
    </lineage>
</organism>
<keyword evidence="2 7" id="KW-0479">Metal-binding</keyword>
<keyword evidence="9" id="KW-1185">Reference proteome</keyword>
<dbReference type="CDD" id="cd00487">
    <property type="entry name" value="Pep_deformylase"/>
    <property type="match status" value="1"/>
</dbReference>
<dbReference type="Gene3D" id="3.90.45.10">
    <property type="entry name" value="Peptide deformylase"/>
    <property type="match status" value="1"/>
</dbReference>
<dbReference type="OrthoDB" id="276063at2759"/>
<dbReference type="GO" id="GO:0046872">
    <property type="term" value="F:metal ion binding"/>
    <property type="evidence" value="ECO:0007669"/>
    <property type="project" value="UniProtKB-KW"/>
</dbReference>
<proteinExistence type="inferred from homology"/>
<dbReference type="EMBL" id="KQ460864">
    <property type="protein sequence ID" value="KPJ11809.1"/>
    <property type="molecule type" value="Genomic_DNA"/>
</dbReference>
<dbReference type="PRINTS" id="PR01576">
    <property type="entry name" value="PDEFORMYLASE"/>
</dbReference>
<keyword evidence="4 7" id="KW-0648">Protein biosynthesis</keyword>
<evidence type="ECO:0000256" key="7">
    <source>
        <dbReference type="RuleBase" id="RU362111"/>
    </source>
</evidence>
<dbReference type="PANTHER" id="PTHR10458:SF2">
    <property type="entry name" value="PEPTIDE DEFORMYLASE, MITOCHONDRIAL"/>
    <property type="match status" value="1"/>
</dbReference>
<name>A0A0N1PHI8_PAPMA</name>
<evidence type="ECO:0000256" key="3">
    <source>
        <dbReference type="ARBA" id="ARBA00022801"/>
    </source>
</evidence>
<comment type="function">
    <text evidence="5 7">Removes the formyl group from the N-terminal Met of newly synthesized proteins.</text>
</comment>
<dbReference type="STRING" id="76193.A0A0N1PHI8"/>
<evidence type="ECO:0000313" key="8">
    <source>
        <dbReference type="EMBL" id="KPJ11809.1"/>
    </source>
</evidence>
<comment type="catalytic activity">
    <reaction evidence="6 7">
        <text>N-terminal N-formyl-L-methionyl-[peptide] + H2O = N-terminal L-methionyl-[peptide] + formate</text>
        <dbReference type="Rhea" id="RHEA:24420"/>
        <dbReference type="Rhea" id="RHEA-COMP:10639"/>
        <dbReference type="Rhea" id="RHEA-COMP:10640"/>
        <dbReference type="ChEBI" id="CHEBI:15377"/>
        <dbReference type="ChEBI" id="CHEBI:15740"/>
        <dbReference type="ChEBI" id="CHEBI:49298"/>
        <dbReference type="ChEBI" id="CHEBI:64731"/>
        <dbReference type="EC" id="3.5.1.88"/>
    </reaction>
</comment>
<keyword evidence="3 7" id="KW-0378">Hydrolase</keyword>
<dbReference type="AlphaFoldDB" id="A0A0N1PHI8"/>
<dbReference type="InterPro" id="IPR036821">
    <property type="entry name" value="Peptide_deformylase_sf"/>
</dbReference>
<accession>A0A0N1PHI8</accession>
<dbReference type="KEGG" id="pmac:106714317"/>
<dbReference type="HAMAP" id="MF_00163">
    <property type="entry name" value="Pep_deformylase"/>
    <property type="match status" value="1"/>
</dbReference>
<dbReference type="PANTHER" id="PTHR10458">
    <property type="entry name" value="PEPTIDE DEFORMYLASE"/>
    <property type="match status" value="1"/>
</dbReference>
<comment type="similarity">
    <text evidence="1 7">Belongs to the polypeptide deformylase family.</text>
</comment>
<dbReference type="Proteomes" id="UP000053240">
    <property type="component" value="Unassembled WGS sequence"/>
</dbReference>
<dbReference type="PIRSF" id="PIRSF004749">
    <property type="entry name" value="Pep_def"/>
    <property type="match status" value="1"/>
</dbReference>
<dbReference type="SUPFAM" id="SSF56420">
    <property type="entry name" value="Peptide deformylase"/>
    <property type="match status" value="1"/>
</dbReference>
<evidence type="ECO:0000313" key="9">
    <source>
        <dbReference type="Proteomes" id="UP000053240"/>
    </source>
</evidence>